<dbReference type="GO" id="GO:0004222">
    <property type="term" value="F:metalloendopeptidase activity"/>
    <property type="evidence" value="ECO:0007669"/>
    <property type="project" value="InterPro"/>
</dbReference>
<keyword evidence="4 6" id="KW-0862">Zinc</keyword>
<reference evidence="9" key="1">
    <citation type="journal article" date="2017" name="Proc. Natl. Acad. Sci. U.S.A.">
        <title>Simulation of Deepwater Horizon oil plume reveals substrate specialization within a complex community of hydrocarbon degraders.</title>
        <authorList>
            <person name="Hu P."/>
            <person name="Dubinsky E.A."/>
            <person name="Probst A.J."/>
            <person name="Wang J."/>
            <person name="Sieber C.M.K."/>
            <person name="Tom L.M."/>
            <person name="Gardinali P."/>
            <person name="Banfield J.F."/>
            <person name="Atlas R.M."/>
            <person name="Andersen G.L."/>
        </authorList>
    </citation>
    <scope>NUCLEOTIDE SEQUENCE [LARGE SCALE GENOMIC DNA]</scope>
</reference>
<dbReference type="AlphaFoldDB" id="A0A1Y5HN28"/>
<keyword evidence="3 6" id="KW-0378">Hydrolase</keyword>
<evidence type="ECO:0000313" key="8">
    <source>
        <dbReference type="EMBL" id="OUS38716.1"/>
    </source>
</evidence>
<dbReference type="PANTHER" id="PTHR22726:SF1">
    <property type="entry name" value="METALLOENDOPEPTIDASE OMA1, MITOCHONDRIAL"/>
    <property type="match status" value="1"/>
</dbReference>
<keyword evidence="2" id="KW-0479">Metal-binding</keyword>
<evidence type="ECO:0000256" key="6">
    <source>
        <dbReference type="RuleBase" id="RU003983"/>
    </source>
</evidence>
<accession>A0A1Y5HN28</accession>
<dbReference type="EMBL" id="MABE01000597">
    <property type="protein sequence ID" value="OUS38716.1"/>
    <property type="molecule type" value="Genomic_DNA"/>
</dbReference>
<evidence type="ECO:0000256" key="2">
    <source>
        <dbReference type="ARBA" id="ARBA00022723"/>
    </source>
</evidence>
<dbReference type="PANTHER" id="PTHR22726">
    <property type="entry name" value="METALLOENDOPEPTIDASE OMA1"/>
    <property type="match status" value="1"/>
</dbReference>
<dbReference type="Pfam" id="PF01435">
    <property type="entry name" value="Peptidase_M48"/>
    <property type="match status" value="1"/>
</dbReference>
<evidence type="ECO:0000256" key="5">
    <source>
        <dbReference type="ARBA" id="ARBA00023049"/>
    </source>
</evidence>
<dbReference type="GO" id="GO:0046872">
    <property type="term" value="F:metal ion binding"/>
    <property type="evidence" value="ECO:0007669"/>
    <property type="project" value="UniProtKB-KW"/>
</dbReference>
<gene>
    <name evidence="8" type="ORF">A9R00_10280</name>
</gene>
<dbReference type="InterPro" id="IPR001915">
    <property type="entry name" value="Peptidase_M48"/>
</dbReference>
<keyword evidence="1 6" id="KW-0645">Protease</keyword>
<name>A0A1Y5HN28_OLEAN</name>
<comment type="caution">
    <text evidence="8">The sequence shown here is derived from an EMBL/GenBank/DDBJ whole genome shotgun (WGS) entry which is preliminary data.</text>
</comment>
<dbReference type="GO" id="GO:0051603">
    <property type="term" value="P:proteolysis involved in protein catabolic process"/>
    <property type="evidence" value="ECO:0007669"/>
    <property type="project" value="TreeGrafter"/>
</dbReference>
<evidence type="ECO:0000256" key="4">
    <source>
        <dbReference type="ARBA" id="ARBA00022833"/>
    </source>
</evidence>
<dbReference type="Gene3D" id="3.30.2010.10">
    <property type="entry name" value="Metalloproteases ('zincins'), catalytic domain"/>
    <property type="match status" value="1"/>
</dbReference>
<feature type="domain" description="Peptidase M48" evidence="7">
    <location>
        <begin position="81"/>
        <end position="265"/>
    </location>
</feature>
<proteinExistence type="inferred from homology"/>
<evidence type="ECO:0000256" key="3">
    <source>
        <dbReference type="ARBA" id="ARBA00022801"/>
    </source>
</evidence>
<feature type="non-terminal residue" evidence="8">
    <location>
        <position position="359"/>
    </location>
</feature>
<dbReference type="Proteomes" id="UP000227088">
    <property type="component" value="Unassembled WGS sequence"/>
</dbReference>
<dbReference type="GO" id="GO:0016020">
    <property type="term" value="C:membrane"/>
    <property type="evidence" value="ECO:0007669"/>
    <property type="project" value="TreeGrafter"/>
</dbReference>
<evidence type="ECO:0000256" key="1">
    <source>
        <dbReference type="ARBA" id="ARBA00022670"/>
    </source>
</evidence>
<keyword evidence="5 6" id="KW-0482">Metalloprotease</keyword>
<sequence length="359" mass="40586">MAIFSPWRLLLTPSSYFKCVLIYTLLVLQSSHAAHNDLPELGDSTSGYVSQNQEHYLGRAWLRQLRAQANTINDPLTVSFVEELIYRLAPHSEVKDNRFEFVVIDQGELNAFAVPGGIIGINMGIFLYSDDEDEISGVLAHELAHLSQRHFARQIENAERQSPIAIASLLASILLIATNNADAGFAGLVGSQAAAAQSQLAYSRDWEREADRSGMKTLVGSGLDPYAMPSMFQHMLAANRYSERPPEFLLTHPITDTRVSDAANRAEAYPSQPRTRSFNYLILQHRARIFYRLPSVEQLPYFANALEKARDPKERDSYRYTQAWIHQERRNYQQSLNFINKVSEQNQDQPAVSILKAQV</sequence>
<organism evidence="8 9">
    <name type="scientific">Oleispira antarctica</name>
    <dbReference type="NCBI Taxonomy" id="188908"/>
    <lineage>
        <taxon>Bacteria</taxon>
        <taxon>Pseudomonadati</taxon>
        <taxon>Pseudomonadota</taxon>
        <taxon>Gammaproteobacteria</taxon>
        <taxon>Oceanospirillales</taxon>
        <taxon>Oceanospirillaceae</taxon>
        <taxon>Oleispira</taxon>
    </lineage>
</organism>
<evidence type="ECO:0000313" key="9">
    <source>
        <dbReference type="Proteomes" id="UP000227088"/>
    </source>
</evidence>
<comment type="cofactor">
    <cofactor evidence="6">
        <name>Zn(2+)</name>
        <dbReference type="ChEBI" id="CHEBI:29105"/>
    </cofactor>
    <text evidence="6">Binds 1 zinc ion per subunit.</text>
</comment>
<protein>
    <recommendedName>
        <fullName evidence="7">Peptidase M48 domain-containing protein</fullName>
    </recommendedName>
</protein>
<evidence type="ECO:0000259" key="7">
    <source>
        <dbReference type="Pfam" id="PF01435"/>
    </source>
</evidence>
<comment type="similarity">
    <text evidence="6">Belongs to the peptidase M48 family.</text>
</comment>
<dbReference type="InterPro" id="IPR051156">
    <property type="entry name" value="Mito/Outer_Membr_Metalloprot"/>
</dbReference>